<accession>D0KYR7</accession>
<dbReference type="GO" id="GO:1990281">
    <property type="term" value="C:efflux pump complex"/>
    <property type="evidence" value="ECO:0007669"/>
    <property type="project" value="TreeGrafter"/>
</dbReference>
<sequence length="290" mass="31041">MNLNLTTRETTGRAGVKANLSLILVPLILSLVGAVSPAFAADESQTLDGHLAWAEVTRLSTPVSGVVTQIPVQPGQQVKQGAVLLRLDRKPLADRMAAAVAIRSGLVRAAAEAKRDAERTQQLYDRTVASESERQEALIKQEQAEASLNEARARADLRQWELGSSTLTAPYPARILSVDTAVGETVSSELNAPVLLRIARSDEMLAVANASADVASHLSLGQKMNVLVGQASAQTKVEAKVQAKVEGRLVGIVSEPQSNQDEVMNYRLEVMIKPEQGWIAGLPAKIELSD</sequence>
<dbReference type="Proteomes" id="UP000009102">
    <property type="component" value="Chromosome"/>
</dbReference>
<keyword evidence="3" id="KW-1185">Reference proteome</keyword>
<dbReference type="Gene3D" id="2.40.50.100">
    <property type="match status" value="1"/>
</dbReference>
<dbReference type="Gene3D" id="2.40.30.170">
    <property type="match status" value="1"/>
</dbReference>
<evidence type="ECO:0000313" key="3">
    <source>
        <dbReference type="Proteomes" id="UP000009102"/>
    </source>
</evidence>
<reference evidence="2 3" key="1">
    <citation type="submission" date="2009-10" db="EMBL/GenBank/DDBJ databases">
        <title>Complete sequence of Halothiobacillus neapolitanus c2.</title>
        <authorList>
            <consortium name="US DOE Joint Genome Institute"/>
            <person name="Lucas S."/>
            <person name="Copeland A."/>
            <person name="Lapidus A."/>
            <person name="Glavina del Rio T."/>
            <person name="Tice H."/>
            <person name="Bruce D."/>
            <person name="Goodwin L."/>
            <person name="Pitluck S."/>
            <person name="Davenport K."/>
            <person name="Brettin T."/>
            <person name="Detter J.C."/>
            <person name="Han C."/>
            <person name="Tapia R."/>
            <person name="Larimer F."/>
            <person name="Land M."/>
            <person name="Hauser L."/>
            <person name="Kyrpides N."/>
            <person name="Mikhailova N."/>
            <person name="Kerfeld C."/>
            <person name="Cannon G."/>
            <person name="Heinhort S."/>
        </authorList>
    </citation>
    <scope>NUCLEOTIDE SEQUENCE [LARGE SCALE GENOMIC DNA]</scope>
    <source>
        <strain evidence="3">ATCC 23641 / c2</strain>
    </source>
</reference>
<evidence type="ECO:0000313" key="2">
    <source>
        <dbReference type="EMBL" id="ACX95590.1"/>
    </source>
</evidence>
<dbReference type="HOGENOM" id="CLU_958995_0_0_6"/>
<dbReference type="OrthoDB" id="1185083at2"/>
<dbReference type="Pfam" id="PF25973">
    <property type="entry name" value="BSH_CzcB"/>
    <property type="match status" value="1"/>
</dbReference>
<dbReference type="GO" id="GO:0015562">
    <property type="term" value="F:efflux transmembrane transporter activity"/>
    <property type="evidence" value="ECO:0007669"/>
    <property type="project" value="TreeGrafter"/>
</dbReference>
<gene>
    <name evidence="2" type="ordered locus">Hneap_0741</name>
</gene>
<dbReference type="InterPro" id="IPR058647">
    <property type="entry name" value="BSH_CzcB-like"/>
</dbReference>
<dbReference type="PANTHER" id="PTHR30469">
    <property type="entry name" value="MULTIDRUG RESISTANCE PROTEIN MDTA"/>
    <property type="match status" value="1"/>
</dbReference>
<dbReference type="KEGG" id="hna:Hneap_0741"/>
<dbReference type="STRING" id="555778.Hneap_0741"/>
<protein>
    <recommendedName>
        <fullName evidence="1">CzcB-like barrel-sandwich hybrid domain-containing protein</fullName>
    </recommendedName>
</protein>
<proteinExistence type="predicted"/>
<organism evidence="2 3">
    <name type="scientific">Halothiobacillus neapolitanus (strain ATCC 23641 / DSM 15147 / CIP 104769 / NCIMB 8539 / c2)</name>
    <name type="common">Thiobacillus neapolitanus</name>
    <dbReference type="NCBI Taxonomy" id="555778"/>
    <lineage>
        <taxon>Bacteria</taxon>
        <taxon>Pseudomonadati</taxon>
        <taxon>Pseudomonadota</taxon>
        <taxon>Gammaproteobacteria</taxon>
        <taxon>Chromatiales</taxon>
        <taxon>Halothiobacillaceae</taxon>
        <taxon>Halothiobacillus</taxon>
    </lineage>
</organism>
<dbReference type="EMBL" id="CP001801">
    <property type="protein sequence ID" value="ACX95590.1"/>
    <property type="molecule type" value="Genomic_DNA"/>
</dbReference>
<name>D0KYR7_HALNC</name>
<dbReference type="eggNOG" id="COG0845">
    <property type="taxonomic scope" value="Bacteria"/>
</dbReference>
<dbReference type="PANTHER" id="PTHR30469:SF15">
    <property type="entry name" value="HLYD FAMILY OF SECRETION PROTEINS"/>
    <property type="match status" value="1"/>
</dbReference>
<dbReference type="SUPFAM" id="SSF111369">
    <property type="entry name" value="HlyD-like secretion proteins"/>
    <property type="match status" value="1"/>
</dbReference>
<dbReference type="Gene3D" id="1.10.287.470">
    <property type="entry name" value="Helix hairpin bin"/>
    <property type="match status" value="1"/>
</dbReference>
<evidence type="ECO:0000259" key="1">
    <source>
        <dbReference type="Pfam" id="PF25973"/>
    </source>
</evidence>
<dbReference type="AlphaFoldDB" id="D0KYR7"/>
<feature type="domain" description="CzcB-like barrel-sandwich hybrid" evidence="1">
    <location>
        <begin position="58"/>
        <end position="189"/>
    </location>
</feature>
<dbReference type="RefSeq" id="WP_012823626.1">
    <property type="nucleotide sequence ID" value="NC_013422.1"/>
</dbReference>